<feature type="domain" description="Histidine kinase" evidence="10">
    <location>
        <begin position="273"/>
        <end position="485"/>
    </location>
</feature>
<dbReference type="Pfam" id="PF02518">
    <property type="entry name" value="HATPase_c"/>
    <property type="match status" value="1"/>
</dbReference>
<keyword evidence="11" id="KW-0282">Flagellum</keyword>
<keyword evidence="9" id="KW-0812">Transmembrane</keyword>
<dbReference type="KEGG" id="samy:DB32_003531"/>
<keyword evidence="4" id="KW-0808">Transferase</keyword>
<dbReference type="SUPFAM" id="SSF55874">
    <property type="entry name" value="ATPase domain of HSP90 chaperone/DNA topoisomerase II/histidine kinase"/>
    <property type="match status" value="1"/>
</dbReference>
<protein>
    <recommendedName>
        <fullName evidence="2">histidine kinase</fullName>
        <ecNumber evidence="2">2.7.13.3</ecNumber>
    </recommendedName>
</protein>
<feature type="transmembrane region" description="Helical" evidence="9">
    <location>
        <begin position="36"/>
        <end position="55"/>
    </location>
</feature>
<keyword evidence="9" id="KW-1133">Transmembrane helix</keyword>
<dbReference type="AlphaFoldDB" id="A0A0F6YI65"/>
<keyword evidence="12" id="KW-1185">Reference proteome</keyword>
<dbReference type="EC" id="2.7.13.3" evidence="2"/>
<keyword evidence="3" id="KW-0597">Phosphoprotein</keyword>
<keyword evidence="7" id="KW-0067">ATP-binding</keyword>
<evidence type="ECO:0000256" key="4">
    <source>
        <dbReference type="ARBA" id="ARBA00022679"/>
    </source>
</evidence>
<evidence type="ECO:0000259" key="10">
    <source>
        <dbReference type="PROSITE" id="PS50109"/>
    </source>
</evidence>
<dbReference type="STRING" id="927083.DB32_003531"/>
<evidence type="ECO:0000256" key="8">
    <source>
        <dbReference type="ARBA" id="ARBA00023012"/>
    </source>
</evidence>
<comment type="catalytic activity">
    <reaction evidence="1">
        <text>ATP + protein L-histidine = ADP + protein N-phospho-L-histidine.</text>
        <dbReference type="EC" id="2.7.13.3"/>
    </reaction>
</comment>
<evidence type="ECO:0000256" key="1">
    <source>
        <dbReference type="ARBA" id="ARBA00000085"/>
    </source>
</evidence>
<dbReference type="GO" id="GO:0000155">
    <property type="term" value="F:phosphorelay sensor kinase activity"/>
    <property type="evidence" value="ECO:0007669"/>
    <property type="project" value="InterPro"/>
</dbReference>
<dbReference type="PRINTS" id="PR00344">
    <property type="entry name" value="BCTRLSENSOR"/>
</dbReference>
<evidence type="ECO:0000256" key="2">
    <source>
        <dbReference type="ARBA" id="ARBA00012438"/>
    </source>
</evidence>
<evidence type="ECO:0000313" key="12">
    <source>
        <dbReference type="Proteomes" id="UP000034883"/>
    </source>
</evidence>
<dbReference type="RefSeq" id="WP_053233561.1">
    <property type="nucleotide sequence ID" value="NZ_CP011125.1"/>
</dbReference>
<evidence type="ECO:0000256" key="5">
    <source>
        <dbReference type="ARBA" id="ARBA00022741"/>
    </source>
</evidence>
<dbReference type="CDD" id="cd00082">
    <property type="entry name" value="HisKA"/>
    <property type="match status" value="1"/>
</dbReference>
<organism evidence="11 12">
    <name type="scientific">Sandaracinus amylolyticus</name>
    <dbReference type="NCBI Taxonomy" id="927083"/>
    <lineage>
        <taxon>Bacteria</taxon>
        <taxon>Pseudomonadati</taxon>
        <taxon>Myxococcota</taxon>
        <taxon>Polyangia</taxon>
        <taxon>Polyangiales</taxon>
        <taxon>Sandaracinaceae</taxon>
        <taxon>Sandaracinus</taxon>
    </lineage>
</organism>
<dbReference type="OrthoDB" id="9808844at2"/>
<reference evidence="11 12" key="1">
    <citation type="submission" date="2015-03" db="EMBL/GenBank/DDBJ databases">
        <title>Genome assembly of Sandaracinus amylolyticus DSM 53668.</title>
        <authorList>
            <person name="Sharma G."/>
            <person name="Subramanian S."/>
        </authorList>
    </citation>
    <scope>NUCLEOTIDE SEQUENCE [LARGE SCALE GENOMIC DNA]</scope>
    <source>
        <strain evidence="11 12">DSM 53668</strain>
    </source>
</reference>
<dbReference type="PANTHER" id="PTHR43065">
    <property type="entry name" value="SENSOR HISTIDINE KINASE"/>
    <property type="match status" value="1"/>
</dbReference>
<dbReference type="PANTHER" id="PTHR43065:SF10">
    <property type="entry name" value="PEROXIDE STRESS-ACTIVATED HISTIDINE KINASE MAK3"/>
    <property type="match status" value="1"/>
</dbReference>
<keyword evidence="5" id="KW-0547">Nucleotide-binding</keyword>
<evidence type="ECO:0000256" key="9">
    <source>
        <dbReference type="SAM" id="Phobius"/>
    </source>
</evidence>
<name>A0A0F6YI65_9BACT</name>
<sequence length="495" mass="52715">MIPTSAVVCLATAGVYLFVAAHFGGLWAMRRNTREHGLFAVLCVVLAAFALGVAWQRTTQTVAEAVPAQMLIFTSVSLAMAAYAAFCEQVGGRGLAVPTPTPVERLAWVVGGIGAAITLSGLSLDPAVPSVHWDGRLTSHGGHAIPQLLPLGWAGLVGGLAATTIAVARLGRRALADRDLRSTFIAACLPVLVGIADAVERAYGPGTSIASALAPLTAVVGITWALLGRMGRVETELAARTEELASSYDRVREAQQELVRKEQLAAVGELSAVIAHEVRNPLAVIRNAVSGLRRPELKAADVETLLVILDEEADRLNRLVQDLLAYARPAEPTPESIELPRMLERAVELAREGQSHRKNIEFELQFDETVASIECDAALLRHALINIADNAIQAMPEGGTVSVRVRATELDGRPAVAIDFHDEGEGMDTLVRSKARDPFFTTRQTGTGLGLAIVDRVARVHGGRVEIESRHGQGTTVTLVLPRQRVSLALPGSFS</sequence>
<keyword evidence="8" id="KW-0902">Two-component regulatory system</keyword>
<feature type="transmembrane region" description="Helical" evidence="9">
    <location>
        <begin position="180"/>
        <end position="196"/>
    </location>
</feature>
<keyword evidence="9" id="KW-0472">Membrane</keyword>
<dbReference type="PROSITE" id="PS50109">
    <property type="entry name" value="HIS_KIN"/>
    <property type="match status" value="1"/>
</dbReference>
<dbReference type="InterPro" id="IPR036097">
    <property type="entry name" value="HisK_dim/P_sf"/>
</dbReference>
<proteinExistence type="predicted"/>
<dbReference type="Pfam" id="PF00512">
    <property type="entry name" value="HisKA"/>
    <property type="match status" value="1"/>
</dbReference>
<evidence type="ECO:0000256" key="3">
    <source>
        <dbReference type="ARBA" id="ARBA00022553"/>
    </source>
</evidence>
<dbReference type="InterPro" id="IPR003661">
    <property type="entry name" value="HisK_dim/P_dom"/>
</dbReference>
<gene>
    <name evidence="11" type="ORF">DB32_003531</name>
</gene>
<dbReference type="SUPFAM" id="SSF47384">
    <property type="entry name" value="Homodimeric domain of signal transducing histidine kinase"/>
    <property type="match status" value="1"/>
</dbReference>
<dbReference type="InterPro" id="IPR003594">
    <property type="entry name" value="HATPase_dom"/>
</dbReference>
<dbReference type="Gene3D" id="3.30.565.10">
    <property type="entry name" value="Histidine kinase-like ATPase, C-terminal domain"/>
    <property type="match status" value="1"/>
</dbReference>
<keyword evidence="6 11" id="KW-0418">Kinase</keyword>
<accession>A0A0F6YI65</accession>
<evidence type="ECO:0000256" key="6">
    <source>
        <dbReference type="ARBA" id="ARBA00022777"/>
    </source>
</evidence>
<dbReference type="GO" id="GO:0005524">
    <property type="term" value="F:ATP binding"/>
    <property type="evidence" value="ECO:0007669"/>
    <property type="project" value="UniProtKB-KW"/>
</dbReference>
<feature type="transmembrane region" description="Helical" evidence="9">
    <location>
        <begin position="106"/>
        <end position="124"/>
    </location>
</feature>
<evidence type="ECO:0000256" key="7">
    <source>
        <dbReference type="ARBA" id="ARBA00022840"/>
    </source>
</evidence>
<dbReference type="SMART" id="SM00387">
    <property type="entry name" value="HATPase_c"/>
    <property type="match status" value="1"/>
</dbReference>
<keyword evidence="11" id="KW-0969">Cilium</keyword>
<feature type="transmembrane region" description="Helical" evidence="9">
    <location>
        <begin position="67"/>
        <end position="86"/>
    </location>
</feature>
<dbReference type="EMBL" id="CP011125">
    <property type="protein sequence ID" value="AKF06382.1"/>
    <property type="molecule type" value="Genomic_DNA"/>
</dbReference>
<dbReference type="Gene3D" id="1.10.287.130">
    <property type="match status" value="1"/>
</dbReference>
<dbReference type="InterPro" id="IPR036890">
    <property type="entry name" value="HATPase_C_sf"/>
</dbReference>
<feature type="transmembrane region" description="Helical" evidence="9">
    <location>
        <begin position="6"/>
        <end position="29"/>
    </location>
</feature>
<dbReference type="Proteomes" id="UP000034883">
    <property type="component" value="Chromosome"/>
</dbReference>
<feature type="transmembrane region" description="Helical" evidence="9">
    <location>
        <begin position="144"/>
        <end position="168"/>
    </location>
</feature>
<dbReference type="InterPro" id="IPR005467">
    <property type="entry name" value="His_kinase_dom"/>
</dbReference>
<feature type="transmembrane region" description="Helical" evidence="9">
    <location>
        <begin position="208"/>
        <end position="227"/>
    </location>
</feature>
<dbReference type="CDD" id="cd00075">
    <property type="entry name" value="HATPase"/>
    <property type="match status" value="1"/>
</dbReference>
<keyword evidence="11" id="KW-0966">Cell projection</keyword>
<dbReference type="InterPro" id="IPR004358">
    <property type="entry name" value="Sig_transdc_His_kin-like_C"/>
</dbReference>
<dbReference type="SMART" id="SM00388">
    <property type="entry name" value="HisKA"/>
    <property type="match status" value="1"/>
</dbReference>
<evidence type="ECO:0000313" key="11">
    <source>
        <dbReference type="EMBL" id="AKF06382.1"/>
    </source>
</evidence>